<comment type="caution">
    <text evidence="5">The sequence shown here is derived from an EMBL/GenBank/DDBJ whole genome shotgun (WGS) entry which is preliminary data.</text>
</comment>
<sequence length="1258" mass="142992">MEWVTKQARLILPYSMILTRLFDFIIDENPELQNEYYVLYDRVMNPLAAQLEQKPRKDRGTRRGRHFTSSSTFNEPSLSHLNDDDDDGNNEGTSHASTPSPIQISLLDFLAFKFMNDKVAVGEYRRVKVLKFFDCPGLRQGVEDLRELLPKESMEYMIKKHVWFEVELQGAQEDRKAGVFRNMGFNESSEYKKTFISSGVGTGSVQVLQRVEFEVEPQEDHTFEVEPYGNVDHVAVSCKVISKWKAELKDDMDARSDVYVLSNGCKKCSDDNDATKGLLDKAKGNVLGMEIVKNQSSSLSGDCDVENNGKWSCIYAVRSQEYQMVCMILDIASANVGMLDKFNRKLQIDVQVFVDFDYATGRSIIIVGIGIGALVKGGSLSEVPTQVEVVAYCWKHGKSIKAIDEVLCFFWISSGPLILLETGGIANLTLQGKGSSRCTVFQTVRVTGVLAKLVPVVAHAAWVKGKKEVAVLMLLTMDLEIQQNIAHLGAYDMHQELKAIFVQNYNMHGMGKTVNELYAMLKLHEETLPKKDANLALHAIRAGRTPPPLKKDNPAKDAICHQCGCGTYICITIRGLRGSKKLKRGALSLYVGDGHRAAVEAIGTYHLELPSGLVIVLNNCHYAPSITRGVILVSRLFDDGFINRFNDNNVILVSKNNLVYFMAVPRDGIFEINMSCSNTNDSLMYAITNKRAKINLDFSLLWHCRLGHISKKRIEKLQQDGLLISIDIKLLGQCVSCMSRKMARKPYSHQVERAKNLLGLIHTDVCGPFKIVSRQGASYFVTFTDDFSRYGYVYQLKHKHEVFETFKIFQKEVENQLEKTIKSLRFDRGGEYMSQEFLDHLKEHRIIAYRTPPYTPQNNKVSERRNQTLLDMVRSMMSQTTLLKSFWDYALETAARILNMVPTKKDTQRKQYDILSTTHLSWNAEFFESKLLDLKATGSVEDLELIQEEDTNPSVDTSLNNEEDDQEIEEPQSDINPIRKSSRTRHAPDHMCLYIDAEEHELGDLGEPANYKAALLDLESKKWLDAMNVEMQSMKDNDVWVFVELPPNARTIAKGFTQTYGVDYKETFSPVADIRAIRILLAIVAYYDYEIWKMDIKTAFLNGHLSEEVYMEQPKGFVNPKYPNHVCKLKRSIYGLNISMLQDVKSYIRRSFSMKDITDAAYILGIKIYGDRSKQLIGLCQKAYIEKILKRYYMENSKRGMIPMQEKLKLSAVDWKSTKQSIFAISSTDVEYIAAFDASKEAVWIQKFIFGLGIVPTI</sequence>
<dbReference type="PROSITE" id="PS50994">
    <property type="entry name" value="INTEGRASE"/>
    <property type="match status" value="1"/>
</dbReference>
<feature type="region of interest" description="Disordered" evidence="3">
    <location>
        <begin position="50"/>
        <end position="99"/>
    </location>
</feature>
<dbReference type="Pfam" id="PF00665">
    <property type="entry name" value="rve"/>
    <property type="match status" value="1"/>
</dbReference>
<evidence type="ECO:0000256" key="3">
    <source>
        <dbReference type="SAM" id="MobiDB-lite"/>
    </source>
</evidence>
<evidence type="ECO:0000313" key="5">
    <source>
        <dbReference type="EMBL" id="GEW24979.1"/>
    </source>
</evidence>
<organism evidence="5">
    <name type="scientific">Tanacetum cinerariifolium</name>
    <name type="common">Dalmatian daisy</name>
    <name type="synonym">Chrysanthemum cinerariifolium</name>
    <dbReference type="NCBI Taxonomy" id="118510"/>
    <lineage>
        <taxon>Eukaryota</taxon>
        <taxon>Viridiplantae</taxon>
        <taxon>Streptophyta</taxon>
        <taxon>Embryophyta</taxon>
        <taxon>Tracheophyta</taxon>
        <taxon>Spermatophyta</taxon>
        <taxon>Magnoliopsida</taxon>
        <taxon>eudicotyledons</taxon>
        <taxon>Gunneridae</taxon>
        <taxon>Pentapetalae</taxon>
        <taxon>asterids</taxon>
        <taxon>campanulids</taxon>
        <taxon>Asterales</taxon>
        <taxon>Asteraceae</taxon>
        <taxon>Asteroideae</taxon>
        <taxon>Anthemideae</taxon>
        <taxon>Anthemidinae</taxon>
        <taxon>Tanacetum</taxon>
    </lineage>
</organism>
<protein>
    <recommendedName>
        <fullName evidence="4">Integrase catalytic domain-containing protein</fullName>
    </recommendedName>
</protein>
<feature type="compositionally biased region" description="Polar residues" evidence="3">
    <location>
        <begin position="90"/>
        <end position="99"/>
    </location>
</feature>
<dbReference type="GO" id="GO:0046872">
    <property type="term" value="F:metal ion binding"/>
    <property type="evidence" value="ECO:0007669"/>
    <property type="project" value="UniProtKB-KW"/>
</dbReference>
<accession>A0A699GTL8</accession>
<dbReference type="SUPFAM" id="SSF53098">
    <property type="entry name" value="Ribonuclease H-like"/>
    <property type="match status" value="1"/>
</dbReference>
<dbReference type="InterPro" id="IPR013103">
    <property type="entry name" value="RVT_2"/>
</dbReference>
<dbReference type="InterPro" id="IPR025724">
    <property type="entry name" value="GAG-pre-integrase_dom"/>
</dbReference>
<dbReference type="AlphaFoldDB" id="A0A699GTL8"/>
<dbReference type="InterPro" id="IPR039537">
    <property type="entry name" value="Retrotran_Ty1/copia-like"/>
</dbReference>
<gene>
    <name evidence="5" type="ORF">Tci_196955</name>
</gene>
<keyword evidence="2" id="KW-0378">Hydrolase</keyword>
<evidence type="ECO:0000256" key="1">
    <source>
        <dbReference type="ARBA" id="ARBA00022723"/>
    </source>
</evidence>
<dbReference type="InterPro" id="IPR012337">
    <property type="entry name" value="RNaseH-like_sf"/>
</dbReference>
<dbReference type="GO" id="GO:0016787">
    <property type="term" value="F:hydrolase activity"/>
    <property type="evidence" value="ECO:0007669"/>
    <property type="project" value="UniProtKB-KW"/>
</dbReference>
<feature type="compositionally biased region" description="Polar residues" evidence="3">
    <location>
        <begin position="67"/>
        <end position="80"/>
    </location>
</feature>
<feature type="compositionally biased region" description="Acidic residues" evidence="3">
    <location>
        <begin position="961"/>
        <end position="972"/>
    </location>
</feature>
<dbReference type="GO" id="GO:0015074">
    <property type="term" value="P:DNA integration"/>
    <property type="evidence" value="ECO:0007669"/>
    <property type="project" value="InterPro"/>
</dbReference>
<feature type="region of interest" description="Disordered" evidence="3">
    <location>
        <begin position="947"/>
        <end position="983"/>
    </location>
</feature>
<name>A0A699GTL8_TANCI</name>
<evidence type="ECO:0000256" key="2">
    <source>
        <dbReference type="ARBA" id="ARBA00022801"/>
    </source>
</evidence>
<dbReference type="InterPro" id="IPR001584">
    <property type="entry name" value="Integrase_cat-core"/>
</dbReference>
<dbReference type="Pfam" id="PF07727">
    <property type="entry name" value="RVT_2"/>
    <property type="match status" value="1"/>
</dbReference>
<dbReference type="Gene3D" id="3.30.420.10">
    <property type="entry name" value="Ribonuclease H-like superfamily/Ribonuclease H"/>
    <property type="match status" value="1"/>
</dbReference>
<dbReference type="PANTHER" id="PTHR42648:SF27">
    <property type="entry name" value="RNA-DIRECTED DNA POLYMERASE"/>
    <property type="match status" value="1"/>
</dbReference>
<dbReference type="EMBL" id="BKCJ010050807">
    <property type="protein sequence ID" value="GEW24979.1"/>
    <property type="molecule type" value="Genomic_DNA"/>
</dbReference>
<dbReference type="InterPro" id="IPR036397">
    <property type="entry name" value="RNaseH_sf"/>
</dbReference>
<keyword evidence="1" id="KW-0479">Metal-binding</keyword>
<reference evidence="5" key="1">
    <citation type="journal article" date="2019" name="Sci. Rep.">
        <title>Draft genome of Tanacetum cinerariifolium, the natural source of mosquito coil.</title>
        <authorList>
            <person name="Yamashiro T."/>
            <person name="Shiraishi A."/>
            <person name="Satake H."/>
            <person name="Nakayama K."/>
        </authorList>
    </citation>
    <scope>NUCLEOTIDE SEQUENCE</scope>
</reference>
<dbReference type="Pfam" id="PF13976">
    <property type="entry name" value="gag_pre-integrs"/>
    <property type="match status" value="1"/>
</dbReference>
<dbReference type="PANTHER" id="PTHR42648">
    <property type="entry name" value="TRANSPOSASE, PUTATIVE-RELATED"/>
    <property type="match status" value="1"/>
</dbReference>
<feature type="compositionally biased region" description="Basic residues" evidence="3">
    <location>
        <begin position="56"/>
        <end position="66"/>
    </location>
</feature>
<evidence type="ECO:0000259" key="4">
    <source>
        <dbReference type="PROSITE" id="PS50994"/>
    </source>
</evidence>
<dbReference type="GO" id="GO:0003676">
    <property type="term" value="F:nucleic acid binding"/>
    <property type="evidence" value="ECO:0007669"/>
    <property type="project" value="InterPro"/>
</dbReference>
<feature type="domain" description="Integrase catalytic" evidence="4">
    <location>
        <begin position="742"/>
        <end position="919"/>
    </location>
</feature>
<proteinExistence type="predicted"/>